<dbReference type="GO" id="GO:0006508">
    <property type="term" value="P:proteolysis"/>
    <property type="evidence" value="ECO:0007669"/>
    <property type="project" value="UniProtKB-KW"/>
</dbReference>
<feature type="active site" description="Charge relay system" evidence="5">
    <location>
        <position position="68"/>
    </location>
</feature>
<dbReference type="InterPro" id="IPR015500">
    <property type="entry name" value="Peptidase_S8_subtilisin-rel"/>
</dbReference>
<sequence>MGKFKLPIFLLILLGISVNNLKGQTTAYSNWYKVYNDTLQGINMEKALHFLQEKKLKPHRQIIVGIIDSGIDTTSIDLAPALWCNPKEKIDGKDNDKNGYADDLHGWNFLGTKDGTFNMTSAGTEEYREFKRLYPKYKNIDPADIQDTTEYAYYEKMKKKAGIMSYIKYVGYTAAKDQAYQLIDSVLTTIPGINIDTLTVNGLTHLPIADPAWGNACQTLFVDMFKSGKKSLWKDVHKQHRNTFALMQKRLYGIEHDADKRLLMGDDLKNPSDRFYGNSLLQAKGCDHGTFVAGVIAGQGINNAAITGVWPQARLMIIRAVPDGDEYDKDISTAIRYAVDNGAKVINMSLGKYTSPDADMVNEAIEYALKKDVLIIQAAGNNKRNIDLITYFPSAKDAQGKIFPNYLRVGSSDKKGQLSQFSNYGAKEVDVFAPGEEITSVTVGNKYMVSQGTSIATPIVSGVAAMLRAHFPKLTATQIKEILIKSVRPADNLKDRCTSGGIIDALQAVKLAIEYKKR</sequence>
<keyword evidence="3 5" id="KW-0378">Hydrolase</keyword>
<dbReference type="InterPro" id="IPR022398">
    <property type="entry name" value="Peptidase_S8_His-AS"/>
</dbReference>
<reference evidence="7 8" key="1">
    <citation type="submission" date="2015-09" db="EMBL/GenBank/DDBJ databases">
        <authorList>
            <consortium name="Pathogen Informatics"/>
        </authorList>
    </citation>
    <scope>NUCLEOTIDE SEQUENCE [LARGE SCALE GENOMIC DNA]</scope>
    <source>
        <strain evidence="7 8">2789STDY5608840</strain>
    </source>
</reference>
<dbReference type="EC" id="3.4.21.-" evidence="7"/>
<evidence type="ECO:0000256" key="3">
    <source>
        <dbReference type="ARBA" id="ARBA00022801"/>
    </source>
</evidence>
<dbReference type="InterPro" id="IPR036852">
    <property type="entry name" value="Peptidase_S8/S53_dom_sf"/>
</dbReference>
<gene>
    <name evidence="7" type="ORF">ERS852397_03167</name>
</gene>
<evidence type="ECO:0000256" key="2">
    <source>
        <dbReference type="ARBA" id="ARBA00022670"/>
    </source>
</evidence>
<proteinExistence type="inferred from homology"/>
<evidence type="ECO:0000259" key="6">
    <source>
        <dbReference type="Pfam" id="PF00082"/>
    </source>
</evidence>
<dbReference type="Pfam" id="PF00082">
    <property type="entry name" value="Peptidase_S8"/>
    <property type="match status" value="1"/>
</dbReference>
<dbReference type="RefSeq" id="WP_055279615.1">
    <property type="nucleotide sequence ID" value="NZ_CABIXA010000021.1"/>
</dbReference>
<evidence type="ECO:0000256" key="1">
    <source>
        <dbReference type="ARBA" id="ARBA00011073"/>
    </source>
</evidence>
<protein>
    <submittedName>
        <fullName evidence="7">Subtilisin-like serine proteases</fullName>
        <ecNumber evidence="7">3.4.21.-</ecNumber>
    </submittedName>
</protein>
<dbReference type="GO" id="GO:0004252">
    <property type="term" value="F:serine-type endopeptidase activity"/>
    <property type="evidence" value="ECO:0007669"/>
    <property type="project" value="UniProtKB-UniRule"/>
</dbReference>
<dbReference type="Proteomes" id="UP000095517">
    <property type="component" value="Unassembled WGS sequence"/>
</dbReference>
<name>A0A174JC15_9BACE</name>
<organism evidence="7 8">
    <name type="scientific">Bacteroides finegoldii</name>
    <dbReference type="NCBI Taxonomy" id="338188"/>
    <lineage>
        <taxon>Bacteria</taxon>
        <taxon>Pseudomonadati</taxon>
        <taxon>Bacteroidota</taxon>
        <taxon>Bacteroidia</taxon>
        <taxon>Bacteroidales</taxon>
        <taxon>Bacteroidaceae</taxon>
        <taxon>Bacteroides</taxon>
    </lineage>
</organism>
<dbReference type="EMBL" id="CYZH01000021">
    <property type="protein sequence ID" value="CUO94735.1"/>
    <property type="molecule type" value="Genomic_DNA"/>
</dbReference>
<evidence type="ECO:0000256" key="5">
    <source>
        <dbReference type="PROSITE-ProRule" id="PRU01240"/>
    </source>
</evidence>
<comment type="similarity">
    <text evidence="1 5">Belongs to the peptidase S8 family.</text>
</comment>
<dbReference type="PROSITE" id="PS00137">
    <property type="entry name" value="SUBTILASE_HIS"/>
    <property type="match status" value="1"/>
</dbReference>
<keyword evidence="4 5" id="KW-0720">Serine protease</keyword>
<feature type="active site" description="Charge relay system" evidence="5">
    <location>
        <position position="454"/>
    </location>
</feature>
<dbReference type="InterPro" id="IPR023828">
    <property type="entry name" value="Peptidase_S8_Ser-AS"/>
</dbReference>
<evidence type="ECO:0000256" key="4">
    <source>
        <dbReference type="ARBA" id="ARBA00022825"/>
    </source>
</evidence>
<dbReference type="PANTHER" id="PTHR43806:SF11">
    <property type="entry name" value="CEREVISIN-RELATED"/>
    <property type="match status" value="1"/>
</dbReference>
<evidence type="ECO:0000313" key="7">
    <source>
        <dbReference type="EMBL" id="CUO94735.1"/>
    </source>
</evidence>
<feature type="active site" description="Charge relay system" evidence="5">
    <location>
        <position position="288"/>
    </location>
</feature>
<dbReference type="PROSITE" id="PS00138">
    <property type="entry name" value="SUBTILASE_SER"/>
    <property type="match status" value="1"/>
</dbReference>
<dbReference type="PROSITE" id="PS51892">
    <property type="entry name" value="SUBTILASE"/>
    <property type="match status" value="1"/>
</dbReference>
<dbReference type="PRINTS" id="PR00723">
    <property type="entry name" value="SUBTILISIN"/>
</dbReference>
<feature type="domain" description="Peptidase S8/S53" evidence="6">
    <location>
        <begin position="60"/>
        <end position="488"/>
    </location>
</feature>
<dbReference type="AlphaFoldDB" id="A0A174JC15"/>
<dbReference type="SUPFAM" id="SSF52743">
    <property type="entry name" value="Subtilisin-like"/>
    <property type="match status" value="1"/>
</dbReference>
<dbReference type="Gene3D" id="3.40.50.200">
    <property type="entry name" value="Peptidase S8/S53 domain"/>
    <property type="match status" value="2"/>
</dbReference>
<dbReference type="InterPro" id="IPR000209">
    <property type="entry name" value="Peptidase_S8/S53_dom"/>
</dbReference>
<dbReference type="PANTHER" id="PTHR43806">
    <property type="entry name" value="PEPTIDASE S8"/>
    <property type="match status" value="1"/>
</dbReference>
<evidence type="ECO:0000313" key="8">
    <source>
        <dbReference type="Proteomes" id="UP000095517"/>
    </source>
</evidence>
<accession>A0A174JC15</accession>
<keyword evidence="2 5" id="KW-0645">Protease</keyword>
<dbReference type="STRING" id="338188.ERS852397_03167"/>
<dbReference type="InterPro" id="IPR050131">
    <property type="entry name" value="Peptidase_S8_subtilisin-like"/>
</dbReference>